<gene>
    <name evidence="2" type="primary">yliI</name>
    <name evidence="2" type="ORF">DEA8626_01383</name>
</gene>
<dbReference type="EMBL" id="OMOQ01000001">
    <property type="protein sequence ID" value="SPH17856.1"/>
    <property type="molecule type" value="Genomic_DNA"/>
</dbReference>
<dbReference type="EC" id="1.1.5.-" evidence="2"/>
<dbReference type="Pfam" id="PF07995">
    <property type="entry name" value="GSDH"/>
    <property type="match status" value="1"/>
</dbReference>
<dbReference type="PANTHER" id="PTHR19328:SF75">
    <property type="entry name" value="ALDOSE SUGAR DEHYDROGENASE YLII"/>
    <property type="match status" value="1"/>
</dbReference>
<feature type="domain" description="Glucose/Sorbosone dehydrogenase" evidence="1">
    <location>
        <begin position="39"/>
        <end position="356"/>
    </location>
</feature>
<dbReference type="GO" id="GO:0016491">
    <property type="term" value="F:oxidoreductase activity"/>
    <property type="evidence" value="ECO:0007669"/>
    <property type="project" value="UniProtKB-KW"/>
</dbReference>
<sequence length="362" mass="38956">MRIPGAFLILLCYLAGPGASETLQTSAGTVRIDPVASGLTEPWSLAFLPDGGYLVTERAGRLWRFGKAGGVEEVSGLPEVRTGGQAGLFDVLVPRDFAETGEVLLSFARTQRLGTGTALASGRLDGARLSDVKVIWEMPGGSSGGRHFGGRLAEAPDGSIFLTLGERGAFDPAQDLDLLHGKIVRLTRDGTAAPGNPFPDRAGGEIWSYGHRNPQGLAFDAEGQLWASEHGARGGDEVNLIRAGANYGWPIIAYGRHYNGSKIGVGTEAPDMEQPVHYWDPSIAPSGHMVYSGKLWPDWTGDHFVGSLKFDYIARLDPEDGWAEEEVRSGETGRVRDVREAPDGSIWFLSVDRGALFRIRPE</sequence>
<dbReference type="RefSeq" id="WP_108852254.1">
    <property type="nucleotide sequence ID" value="NZ_OMOQ01000001.1"/>
</dbReference>
<dbReference type="InterPro" id="IPR011041">
    <property type="entry name" value="Quinoprot_gluc/sorb_DH_b-prop"/>
</dbReference>
<dbReference type="InterPro" id="IPR011042">
    <property type="entry name" value="6-blade_b-propeller_TolB-like"/>
</dbReference>
<evidence type="ECO:0000313" key="2">
    <source>
        <dbReference type="EMBL" id="SPH17856.1"/>
    </source>
</evidence>
<accession>A0A2R8B5H8</accession>
<keyword evidence="2" id="KW-0560">Oxidoreductase</keyword>
<protein>
    <submittedName>
        <fullName evidence="2">Aldose sugar dehydrogenase YliI</fullName>
        <ecNumber evidence="2">1.1.5.-</ecNumber>
    </submittedName>
</protein>
<dbReference type="PANTHER" id="PTHR19328">
    <property type="entry name" value="HEDGEHOG-INTERACTING PROTEIN"/>
    <property type="match status" value="1"/>
</dbReference>
<dbReference type="OrthoDB" id="9770043at2"/>
<evidence type="ECO:0000259" key="1">
    <source>
        <dbReference type="Pfam" id="PF07995"/>
    </source>
</evidence>
<dbReference type="SUPFAM" id="SSF50952">
    <property type="entry name" value="Soluble quinoprotein glucose dehydrogenase"/>
    <property type="match status" value="1"/>
</dbReference>
<organism evidence="2 3">
    <name type="scientific">Albidovulum aquaemixtae</name>
    <dbReference type="NCBI Taxonomy" id="1542388"/>
    <lineage>
        <taxon>Bacteria</taxon>
        <taxon>Pseudomonadati</taxon>
        <taxon>Pseudomonadota</taxon>
        <taxon>Alphaproteobacteria</taxon>
        <taxon>Rhodobacterales</taxon>
        <taxon>Paracoccaceae</taxon>
        <taxon>Albidovulum</taxon>
    </lineage>
</organism>
<reference evidence="2 3" key="1">
    <citation type="submission" date="2018-03" db="EMBL/GenBank/DDBJ databases">
        <authorList>
            <person name="Keele B.F."/>
        </authorList>
    </citation>
    <scope>NUCLEOTIDE SEQUENCE [LARGE SCALE GENOMIC DNA]</scope>
    <source>
        <strain evidence="2 3">CECT 8626</strain>
    </source>
</reference>
<dbReference type="InterPro" id="IPR012938">
    <property type="entry name" value="Glc/Sorbosone_DH"/>
</dbReference>
<proteinExistence type="predicted"/>
<dbReference type="Proteomes" id="UP000244924">
    <property type="component" value="Unassembled WGS sequence"/>
</dbReference>
<keyword evidence="3" id="KW-1185">Reference proteome</keyword>
<dbReference type="AlphaFoldDB" id="A0A2R8B5H8"/>
<evidence type="ECO:0000313" key="3">
    <source>
        <dbReference type="Proteomes" id="UP000244924"/>
    </source>
</evidence>
<dbReference type="Gene3D" id="2.120.10.30">
    <property type="entry name" value="TolB, C-terminal domain"/>
    <property type="match status" value="1"/>
</dbReference>
<name>A0A2R8B5H8_9RHOB</name>